<dbReference type="InterPro" id="IPR036291">
    <property type="entry name" value="NAD(P)-bd_dom_sf"/>
</dbReference>
<dbReference type="InterPro" id="IPR050129">
    <property type="entry name" value="Zn_alcohol_dh"/>
</dbReference>
<protein>
    <submittedName>
        <fullName evidence="5">Zinc-binding alcohol dehydrogenase</fullName>
    </submittedName>
</protein>
<name>A0A4R0JXU1_9ACTN</name>
<keyword evidence="2" id="KW-0560">Oxidoreductase</keyword>
<dbReference type="OrthoDB" id="9797931at2"/>
<comment type="cofactor">
    <cofactor evidence="1">
        <name>Zn(2+)</name>
        <dbReference type="ChEBI" id="CHEBI:29105"/>
    </cofactor>
</comment>
<evidence type="ECO:0000256" key="2">
    <source>
        <dbReference type="ARBA" id="ARBA00023002"/>
    </source>
</evidence>
<dbReference type="PANTHER" id="PTHR43401:SF2">
    <property type="entry name" value="L-THREONINE 3-DEHYDROGENASE"/>
    <property type="match status" value="1"/>
</dbReference>
<gene>
    <name evidence="5" type="ORF">E0H73_40940</name>
</gene>
<dbReference type="InterPro" id="IPR011032">
    <property type="entry name" value="GroES-like_sf"/>
</dbReference>
<evidence type="ECO:0000259" key="3">
    <source>
        <dbReference type="Pfam" id="PF00107"/>
    </source>
</evidence>
<dbReference type="Proteomes" id="UP000291144">
    <property type="component" value="Unassembled WGS sequence"/>
</dbReference>
<keyword evidence="6" id="KW-1185">Reference proteome</keyword>
<dbReference type="RefSeq" id="WP_131365895.1">
    <property type="nucleotide sequence ID" value="NZ_SJKB01000023.1"/>
</dbReference>
<evidence type="ECO:0000313" key="5">
    <source>
        <dbReference type="EMBL" id="TCC51487.1"/>
    </source>
</evidence>
<reference evidence="5 6" key="1">
    <citation type="submission" date="2019-02" db="EMBL/GenBank/DDBJ databases">
        <title>Kribbella capetownensis sp. nov. and Kribbella speibonae sp. nov., isolated from soil.</title>
        <authorList>
            <person name="Curtis S.M."/>
            <person name="Norton I."/>
            <person name="Everest G.J."/>
            <person name="Meyers P.R."/>
        </authorList>
    </citation>
    <scope>NUCLEOTIDE SEQUENCE [LARGE SCALE GENOMIC DNA]</scope>
    <source>
        <strain evidence="5 6">NRRL B-24813</strain>
    </source>
</reference>
<dbReference type="Gene3D" id="3.90.180.10">
    <property type="entry name" value="Medium-chain alcohol dehydrogenases, catalytic domain"/>
    <property type="match status" value="1"/>
</dbReference>
<dbReference type="Pfam" id="PF00107">
    <property type="entry name" value="ADH_zinc_N"/>
    <property type="match status" value="1"/>
</dbReference>
<feature type="domain" description="Alcohol dehydrogenase-like C-terminal" evidence="3">
    <location>
        <begin position="170"/>
        <end position="295"/>
    </location>
</feature>
<organism evidence="5 6">
    <name type="scientific">Kribbella pittospori</name>
    <dbReference type="NCBI Taxonomy" id="722689"/>
    <lineage>
        <taxon>Bacteria</taxon>
        <taxon>Bacillati</taxon>
        <taxon>Actinomycetota</taxon>
        <taxon>Actinomycetes</taxon>
        <taxon>Propionibacteriales</taxon>
        <taxon>Kribbellaceae</taxon>
        <taxon>Kribbella</taxon>
    </lineage>
</organism>
<evidence type="ECO:0000313" key="6">
    <source>
        <dbReference type="Proteomes" id="UP000291144"/>
    </source>
</evidence>
<dbReference type="InterPro" id="IPR013154">
    <property type="entry name" value="ADH-like_N"/>
</dbReference>
<dbReference type="InterPro" id="IPR013149">
    <property type="entry name" value="ADH-like_C"/>
</dbReference>
<evidence type="ECO:0000256" key="1">
    <source>
        <dbReference type="ARBA" id="ARBA00001947"/>
    </source>
</evidence>
<dbReference type="EMBL" id="SJKB01000023">
    <property type="protein sequence ID" value="TCC51487.1"/>
    <property type="molecule type" value="Genomic_DNA"/>
</dbReference>
<dbReference type="Pfam" id="PF08240">
    <property type="entry name" value="ADH_N"/>
    <property type="match status" value="1"/>
</dbReference>
<dbReference type="GO" id="GO:0016491">
    <property type="term" value="F:oxidoreductase activity"/>
    <property type="evidence" value="ECO:0007669"/>
    <property type="project" value="UniProtKB-KW"/>
</dbReference>
<evidence type="ECO:0000259" key="4">
    <source>
        <dbReference type="Pfam" id="PF08240"/>
    </source>
</evidence>
<feature type="domain" description="Alcohol dehydrogenase-like N-terminal" evidence="4">
    <location>
        <begin position="23"/>
        <end position="132"/>
    </location>
</feature>
<proteinExistence type="predicted"/>
<dbReference type="AlphaFoldDB" id="A0A4R0JXU1"/>
<comment type="caution">
    <text evidence="5">The sequence shown here is derived from an EMBL/GenBank/DDBJ whole genome shotgun (WGS) entry which is preliminary data.</text>
</comment>
<dbReference type="SUPFAM" id="SSF50129">
    <property type="entry name" value="GroES-like"/>
    <property type="match status" value="1"/>
</dbReference>
<sequence length="346" mass="35227">MRALVLRDFLELVVTVEPDPVPGEGETLVRVLYTGICGTDVHGFTGENGRRVPGQIMGHETVGRVVGAESDFGDGSLVTVNPVISCMACAACEAGREQHCAERRIIGVTPDIRSAFADYVVVPTRNVVPLSDAIPVQYGALVEPLAVGQHAVARGGSAAADGVLIVGGGPIGQACTLAARRAGATVVVSEIDHQRRQLVAALGAATIDPTVDDVASATAAALGRPADMAIDAVGSSQSLAACLAATATGSRVVLVGMNEPTPEIPAFAISTGERSVVGSFVYSAREFAETAAWVSTAPADLELLVEKTVGLTEAGATFADAAGGRNGPGKILVAMDQTDAFVSSPQ</sequence>
<dbReference type="SUPFAM" id="SSF51735">
    <property type="entry name" value="NAD(P)-binding Rossmann-fold domains"/>
    <property type="match status" value="1"/>
</dbReference>
<dbReference type="PANTHER" id="PTHR43401">
    <property type="entry name" value="L-THREONINE 3-DEHYDROGENASE"/>
    <property type="match status" value="1"/>
</dbReference>
<dbReference type="Gene3D" id="3.40.50.720">
    <property type="entry name" value="NAD(P)-binding Rossmann-like Domain"/>
    <property type="match status" value="1"/>
</dbReference>
<accession>A0A4R0JXU1</accession>